<sequence>MLCSCTTYRLPVRYHPGWPGDIAISSRKSSVSSRQLLRICRPCCIAAGCSPADEASDEDDSDEWSVMQEVQPLPASSLRHLPFSTCTCTVVGLAIDGRHVYLPESVLRARWISR</sequence>
<reference evidence="1" key="1">
    <citation type="submission" date="2020-05" db="UniProtKB">
        <authorList>
            <consortium name="EnsemblMetazoa"/>
        </authorList>
    </citation>
    <scope>IDENTIFICATION</scope>
    <source>
        <strain evidence="1">MAF</strain>
    </source>
</reference>
<name>A0A182VFW9_ANOME</name>
<proteinExistence type="predicted"/>
<evidence type="ECO:0000313" key="1">
    <source>
        <dbReference type="EnsemblMetazoa" id="AMEM014308-PA"/>
    </source>
</evidence>
<dbReference type="Proteomes" id="UP000075903">
    <property type="component" value="Unassembled WGS sequence"/>
</dbReference>
<dbReference type="EnsemblMetazoa" id="AMEM014308-RA">
    <property type="protein sequence ID" value="AMEM014308-PA"/>
    <property type="gene ID" value="AMEM014308"/>
</dbReference>
<organism evidence="1 2">
    <name type="scientific">Anopheles merus</name>
    <name type="common">Mosquito</name>
    <dbReference type="NCBI Taxonomy" id="30066"/>
    <lineage>
        <taxon>Eukaryota</taxon>
        <taxon>Metazoa</taxon>
        <taxon>Ecdysozoa</taxon>
        <taxon>Arthropoda</taxon>
        <taxon>Hexapoda</taxon>
        <taxon>Insecta</taxon>
        <taxon>Pterygota</taxon>
        <taxon>Neoptera</taxon>
        <taxon>Endopterygota</taxon>
        <taxon>Diptera</taxon>
        <taxon>Nematocera</taxon>
        <taxon>Culicoidea</taxon>
        <taxon>Culicidae</taxon>
        <taxon>Anophelinae</taxon>
        <taxon>Anopheles</taxon>
    </lineage>
</organism>
<keyword evidence="2" id="KW-1185">Reference proteome</keyword>
<dbReference type="AlphaFoldDB" id="A0A182VFW9"/>
<evidence type="ECO:0000313" key="2">
    <source>
        <dbReference type="Proteomes" id="UP000075903"/>
    </source>
</evidence>
<accession>A0A182VFW9</accession>
<protein>
    <submittedName>
        <fullName evidence="1">Uncharacterized protein</fullName>
    </submittedName>
</protein>
<dbReference type="VEuPathDB" id="VectorBase:AMEM014308"/>